<keyword evidence="3" id="KW-1185">Reference proteome</keyword>
<organism evidence="2 3">
    <name type="scientific">Gigaspora rosea</name>
    <dbReference type="NCBI Taxonomy" id="44941"/>
    <lineage>
        <taxon>Eukaryota</taxon>
        <taxon>Fungi</taxon>
        <taxon>Fungi incertae sedis</taxon>
        <taxon>Mucoromycota</taxon>
        <taxon>Glomeromycotina</taxon>
        <taxon>Glomeromycetes</taxon>
        <taxon>Diversisporales</taxon>
        <taxon>Gigasporaceae</taxon>
        <taxon>Gigaspora</taxon>
    </lineage>
</organism>
<sequence>MTDKERFGPVTLLSKKNNDSDLENAADIYSFVIIITEVSIRRPYFNIEIGSGIGIVKIIAGYFRGSNGKGQNGKEWEKNAKNGEVKTKNNVSSPVASSIDVASNPFD</sequence>
<reference evidence="2 3" key="1">
    <citation type="submission" date="2018-06" db="EMBL/GenBank/DDBJ databases">
        <title>Comparative genomics reveals the genomic features of Rhizophagus irregularis, R. cerebriforme, R. diaphanum and Gigaspora rosea, and their symbiotic lifestyle signature.</title>
        <authorList>
            <person name="Morin E."/>
            <person name="San Clemente H."/>
            <person name="Chen E.C.H."/>
            <person name="De La Providencia I."/>
            <person name="Hainaut M."/>
            <person name="Kuo A."/>
            <person name="Kohler A."/>
            <person name="Murat C."/>
            <person name="Tang N."/>
            <person name="Roy S."/>
            <person name="Loubradou J."/>
            <person name="Henrissat B."/>
            <person name="Grigoriev I.V."/>
            <person name="Corradi N."/>
            <person name="Roux C."/>
            <person name="Martin F.M."/>
        </authorList>
    </citation>
    <scope>NUCLEOTIDE SEQUENCE [LARGE SCALE GENOMIC DNA]</scope>
    <source>
        <strain evidence="2 3">DAOM 194757</strain>
    </source>
</reference>
<feature type="region of interest" description="Disordered" evidence="1">
    <location>
        <begin position="82"/>
        <end position="107"/>
    </location>
</feature>
<dbReference type="Proteomes" id="UP000266673">
    <property type="component" value="Unassembled WGS sequence"/>
</dbReference>
<dbReference type="EMBL" id="QKWP01000922">
    <property type="protein sequence ID" value="RIB13445.1"/>
    <property type="molecule type" value="Genomic_DNA"/>
</dbReference>
<protein>
    <submittedName>
        <fullName evidence="2">Uncharacterized protein</fullName>
    </submittedName>
</protein>
<dbReference type="AlphaFoldDB" id="A0A397UTI6"/>
<proteinExistence type="predicted"/>
<evidence type="ECO:0000256" key="1">
    <source>
        <dbReference type="SAM" id="MobiDB-lite"/>
    </source>
</evidence>
<evidence type="ECO:0000313" key="2">
    <source>
        <dbReference type="EMBL" id="RIB13445.1"/>
    </source>
</evidence>
<evidence type="ECO:0000313" key="3">
    <source>
        <dbReference type="Proteomes" id="UP000266673"/>
    </source>
</evidence>
<dbReference type="OrthoDB" id="4062651at2759"/>
<accession>A0A397UTI6</accession>
<gene>
    <name evidence="2" type="ORF">C2G38_2197790</name>
</gene>
<name>A0A397UTI6_9GLOM</name>
<comment type="caution">
    <text evidence="2">The sequence shown here is derived from an EMBL/GenBank/DDBJ whole genome shotgun (WGS) entry which is preliminary data.</text>
</comment>